<dbReference type="KEGG" id="salo:EF888_06560"/>
<evidence type="ECO:0000256" key="1">
    <source>
        <dbReference type="ARBA" id="ARBA00022679"/>
    </source>
</evidence>
<keyword evidence="7" id="KW-1185">Reference proteome</keyword>
<dbReference type="PANTHER" id="PTHR12358:SF54">
    <property type="entry name" value="SPHINGOSINE KINASE RELATED PROTEIN"/>
    <property type="match status" value="1"/>
</dbReference>
<evidence type="ECO:0000256" key="4">
    <source>
        <dbReference type="ARBA" id="ARBA00022840"/>
    </source>
</evidence>
<dbReference type="InterPro" id="IPR016064">
    <property type="entry name" value="NAD/diacylglycerol_kinase_sf"/>
</dbReference>
<accession>A0A316G4L4</accession>
<dbReference type="Proteomes" id="UP000245390">
    <property type="component" value="Unassembled WGS sequence"/>
</dbReference>
<dbReference type="EMBL" id="QGGV01000008">
    <property type="protein sequence ID" value="PWK55265.1"/>
    <property type="molecule type" value="Genomic_DNA"/>
</dbReference>
<dbReference type="Pfam" id="PF19279">
    <property type="entry name" value="YegS_C"/>
    <property type="match status" value="1"/>
</dbReference>
<dbReference type="Pfam" id="PF00781">
    <property type="entry name" value="DAGK_cat"/>
    <property type="match status" value="1"/>
</dbReference>
<organism evidence="6 7">
    <name type="scientific">Silicimonas algicola</name>
    <dbReference type="NCBI Taxonomy" id="1826607"/>
    <lineage>
        <taxon>Bacteria</taxon>
        <taxon>Pseudomonadati</taxon>
        <taxon>Pseudomonadota</taxon>
        <taxon>Alphaproteobacteria</taxon>
        <taxon>Rhodobacterales</taxon>
        <taxon>Paracoccaceae</taxon>
    </lineage>
</organism>
<keyword evidence="3 6" id="KW-0418">Kinase</keyword>
<name>A0A316G4L4_9RHOB</name>
<dbReference type="Gene3D" id="2.60.200.40">
    <property type="match status" value="1"/>
</dbReference>
<gene>
    <name evidence="6" type="ORF">C8D95_108144</name>
</gene>
<dbReference type="RefSeq" id="WP_109760260.1">
    <property type="nucleotide sequence ID" value="NZ_CP034588.1"/>
</dbReference>
<proteinExistence type="predicted"/>
<evidence type="ECO:0000256" key="2">
    <source>
        <dbReference type="ARBA" id="ARBA00022741"/>
    </source>
</evidence>
<dbReference type="InterPro" id="IPR045540">
    <property type="entry name" value="YegS/DAGK_C"/>
</dbReference>
<feature type="domain" description="DAGKc" evidence="5">
    <location>
        <begin position="9"/>
        <end position="139"/>
    </location>
</feature>
<reference evidence="6 7" key="1">
    <citation type="submission" date="2018-05" db="EMBL/GenBank/DDBJ databases">
        <title>Genomic Encyclopedia of Type Strains, Phase IV (KMG-IV): sequencing the most valuable type-strain genomes for metagenomic binning, comparative biology and taxonomic classification.</title>
        <authorList>
            <person name="Goeker M."/>
        </authorList>
    </citation>
    <scope>NUCLEOTIDE SEQUENCE [LARGE SCALE GENOMIC DNA]</scope>
    <source>
        <strain evidence="6 7">DSM 103371</strain>
    </source>
</reference>
<dbReference type="SUPFAM" id="SSF111331">
    <property type="entry name" value="NAD kinase/diacylglycerol kinase-like"/>
    <property type="match status" value="1"/>
</dbReference>
<dbReference type="PANTHER" id="PTHR12358">
    <property type="entry name" value="SPHINGOSINE KINASE"/>
    <property type="match status" value="1"/>
</dbReference>
<evidence type="ECO:0000256" key="3">
    <source>
        <dbReference type="ARBA" id="ARBA00022777"/>
    </source>
</evidence>
<dbReference type="Gene3D" id="3.40.50.10330">
    <property type="entry name" value="Probable inorganic polyphosphate/atp-NAD kinase, domain 1"/>
    <property type="match status" value="1"/>
</dbReference>
<dbReference type="OrthoDB" id="9815110at2"/>
<evidence type="ECO:0000313" key="6">
    <source>
        <dbReference type="EMBL" id="PWK55265.1"/>
    </source>
</evidence>
<sequence length="307" mass="33173">MNLQTQPDADTGAIYAIVNQGSGTGEGTDCASRLQQALSATGRSLEVHAVAPGDDLTEIARAAAKNGFTTVVAAGGDGTICGVAAGLVDSGVNMGVLPLGTFNFFARSLNIPEEFDDAVEVIRSGRTEPATLGDVNGKVFINNASIGAYAMILKEREDVYKTWGRSRMAAYWSVLKAMITLYKPLTMAVTVDGKKVRTKTPMVFVGICAYQLEEYELDGAEAVRDGKFAVMIAPDSGRLMLIWRALKVAFRGARKDHDFTLLTGEEVLIETRRAERLVARDGENERMKGPYRFRVLKDAVQVLVPEG</sequence>
<comment type="caution">
    <text evidence="6">The sequence shown here is derived from an EMBL/GenBank/DDBJ whole genome shotgun (WGS) entry which is preliminary data.</text>
</comment>
<dbReference type="GO" id="GO:0016301">
    <property type="term" value="F:kinase activity"/>
    <property type="evidence" value="ECO:0007669"/>
    <property type="project" value="UniProtKB-KW"/>
</dbReference>
<keyword evidence="4" id="KW-0067">ATP-binding</keyword>
<keyword evidence="1" id="KW-0808">Transferase</keyword>
<dbReference type="SMART" id="SM00046">
    <property type="entry name" value="DAGKc"/>
    <property type="match status" value="1"/>
</dbReference>
<dbReference type="PROSITE" id="PS50146">
    <property type="entry name" value="DAGK"/>
    <property type="match status" value="1"/>
</dbReference>
<evidence type="ECO:0000259" key="5">
    <source>
        <dbReference type="PROSITE" id="PS50146"/>
    </source>
</evidence>
<dbReference type="InterPro" id="IPR050187">
    <property type="entry name" value="Lipid_Phosphate_FormReg"/>
</dbReference>
<protein>
    <submittedName>
        <fullName evidence="6">YegS/Rv2252/BmrU family lipid kinase</fullName>
    </submittedName>
</protein>
<dbReference type="AlphaFoldDB" id="A0A316G4L4"/>
<evidence type="ECO:0000313" key="7">
    <source>
        <dbReference type="Proteomes" id="UP000245390"/>
    </source>
</evidence>
<keyword evidence="2" id="KW-0547">Nucleotide-binding</keyword>
<dbReference type="GO" id="GO:0005524">
    <property type="term" value="F:ATP binding"/>
    <property type="evidence" value="ECO:0007669"/>
    <property type="project" value="UniProtKB-KW"/>
</dbReference>
<dbReference type="InterPro" id="IPR001206">
    <property type="entry name" value="Diacylglycerol_kinase_cat_dom"/>
</dbReference>
<dbReference type="InterPro" id="IPR017438">
    <property type="entry name" value="ATP-NAD_kinase_N"/>
</dbReference>